<feature type="transmembrane region" description="Helical" evidence="1">
    <location>
        <begin position="158"/>
        <end position="176"/>
    </location>
</feature>
<dbReference type="GO" id="GO:0008528">
    <property type="term" value="F:G protein-coupled peptide receptor activity"/>
    <property type="evidence" value="ECO:0007669"/>
    <property type="project" value="InterPro"/>
</dbReference>
<feature type="transmembrane region" description="Helical" evidence="1">
    <location>
        <begin position="74"/>
        <end position="96"/>
    </location>
</feature>
<dbReference type="Pfam" id="PF10324">
    <property type="entry name" value="7TM_GPCR_Srw"/>
    <property type="match status" value="1"/>
</dbReference>
<feature type="transmembrane region" description="Helical" evidence="1">
    <location>
        <begin position="116"/>
        <end position="146"/>
    </location>
</feature>
<keyword evidence="1" id="KW-0812">Transmembrane</keyword>
<name>E3NWA2_CAERE</name>
<dbReference type="PANTHER" id="PTHR22751">
    <property type="entry name" value="G-PROTEIN COUPLED RECEPTOR-RELATED"/>
    <property type="match status" value="1"/>
</dbReference>
<keyword evidence="3" id="KW-1185">Reference proteome</keyword>
<dbReference type="HOGENOM" id="CLU_1171575_0_0_1"/>
<dbReference type="EMBL" id="DS271430">
    <property type="protein sequence ID" value="EFP01546.1"/>
    <property type="molecule type" value="Genomic_DNA"/>
</dbReference>
<dbReference type="InterPro" id="IPR019427">
    <property type="entry name" value="7TM_GPCR_serpentine_rcpt_Srw"/>
</dbReference>
<dbReference type="OMA" id="WINVVIN"/>
<dbReference type="AlphaFoldDB" id="E3NWA2"/>
<evidence type="ECO:0000256" key="1">
    <source>
        <dbReference type="SAM" id="Phobius"/>
    </source>
</evidence>
<dbReference type="PANTHER" id="PTHR22751:SF166">
    <property type="entry name" value="G-PROTEIN COUPLED RECEPTORS FAMILY 1 PROFILE DOMAIN-CONTAINING PROTEIN"/>
    <property type="match status" value="1"/>
</dbReference>
<keyword evidence="1" id="KW-1133">Transmembrane helix</keyword>
<dbReference type="OrthoDB" id="5858061at2759"/>
<evidence type="ECO:0008006" key="4">
    <source>
        <dbReference type="Google" id="ProtNLM"/>
    </source>
</evidence>
<feature type="transmembrane region" description="Helical" evidence="1">
    <location>
        <begin position="40"/>
        <end position="62"/>
    </location>
</feature>
<dbReference type="InParanoid" id="E3NWA2"/>
<feature type="transmembrane region" description="Helical" evidence="1">
    <location>
        <begin position="182"/>
        <end position="204"/>
    </location>
</feature>
<proteinExistence type="predicted"/>
<protein>
    <recommendedName>
        <fullName evidence="4">G-protein coupled receptors family 1 profile domain-containing protein</fullName>
    </recommendedName>
</protein>
<dbReference type="Proteomes" id="UP000008281">
    <property type="component" value="Unassembled WGS sequence"/>
</dbReference>
<organism evidence="3">
    <name type="scientific">Caenorhabditis remanei</name>
    <name type="common">Caenorhabditis vulgaris</name>
    <dbReference type="NCBI Taxonomy" id="31234"/>
    <lineage>
        <taxon>Eukaryota</taxon>
        <taxon>Metazoa</taxon>
        <taxon>Ecdysozoa</taxon>
        <taxon>Nematoda</taxon>
        <taxon>Chromadorea</taxon>
        <taxon>Rhabditida</taxon>
        <taxon>Rhabditina</taxon>
        <taxon>Rhabditomorpha</taxon>
        <taxon>Rhabditoidea</taxon>
        <taxon>Rhabditidae</taxon>
        <taxon>Peloderinae</taxon>
        <taxon>Caenorhabditis</taxon>
    </lineage>
</organism>
<gene>
    <name evidence="2" type="ORF">CRE_15863</name>
</gene>
<sequence>MSADSVYSLASKAFPSYDNGTRIDLYNVLIAFETATHPAIIVNIIVSILGVATTSIHIYILSRKSMLKSSVTSIMIGVGVCDFMALLSSIVSNIFYLLIEKNEKPCDPPLPLPSFYAYWIAVVIYDLFRRSSTWLSVLMALIRWIVMKFGTRRTFRKVTLVSFGSYVVLGTVLAGLPISGYIISGMIFCTGVPVMEGYIVYTLVQSTLYTVNNGIIGKIFQLINGVVSKVSGRGTES</sequence>
<evidence type="ECO:0000313" key="2">
    <source>
        <dbReference type="EMBL" id="EFP01546.1"/>
    </source>
</evidence>
<dbReference type="Gene3D" id="1.20.1070.10">
    <property type="entry name" value="Rhodopsin 7-helix transmembrane proteins"/>
    <property type="match status" value="1"/>
</dbReference>
<accession>E3NWA2</accession>
<reference evidence="2" key="1">
    <citation type="submission" date="2007-07" db="EMBL/GenBank/DDBJ databases">
        <title>PCAP assembly of the Caenorhabditis remanei genome.</title>
        <authorList>
            <consortium name="The Caenorhabditis remanei Sequencing Consortium"/>
            <person name="Wilson R.K."/>
        </authorList>
    </citation>
    <scope>NUCLEOTIDE SEQUENCE [LARGE SCALE GENOMIC DNA]</scope>
    <source>
        <strain evidence="2">PB4641</strain>
    </source>
</reference>
<keyword evidence="1" id="KW-0472">Membrane</keyword>
<dbReference type="SUPFAM" id="SSF81321">
    <property type="entry name" value="Family A G protein-coupled receptor-like"/>
    <property type="match status" value="1"/>
</dbReference>
<dbReference type="STRING" id="31234.E3NWA2"/>
<evidence type="ECO:0000313" key="3">
    <source>
        <dbReference type="Proteomes" id="UP000008281"/>
    </source>
</evidence>